<dbReference type="SUPFAM" id="SSF53800">
    <property type="entry name" value="Chelatase"/>
    <property type="match status" value="1"/>
</dbReference>
<proteinExistence type="predicted"/>
<evidence type="ECO:0000256" key="2">
    <source>
        <dbReference type="ARBA" id="ARBA00023239"/>
    </source>
</evidence>
<dbReference type="Proteomes" id="UP000317318">
    <property type="component" value="Chromosome"/>
</dbReference>
<accession>A0A517R6Z6</accession>
<dbReference type="GO" id="GO:0016852">
    <property type="term" value="F:sirohydrochlorin cobaltochelatase activity"/>
    <property type="evidence" value="ECO:0007669"/>
    <property type="project" value="UniProtKB-EC"/>
</dbReference>
<gene>
    <name evidence="3" type="primary">cbiX</name>
    <name evidence="3" type="ORF">Pan189_40590</name>
</gene>
<sequence length="144" mass="15952">MTVPRNPPPGHLRHSNFDRTMSTAVLLIAHGSRRKEANDDLHKLATIVSERGSYSIVEIGFLELAEPDIPQGAARCVERGATTVLMSPYFLSMGRHVASDLDDFCKQFVAKYPNVRFHVCPPLGLHEKVIDVIFDRIGEGEAAI</sequence>
<dbReference type="PANTHER" id="PTHR33542">
    <property type="entry name" value="SIROHYDROCHLORIN FERROCHELATASE, CHLOROPLASTIC"/>
    <property type="match status" value="1"/>
</dbReference>
<reference evidence="3 4" key="1">
    <citation type="submission" date="2019-02" db="EMBL/GenBank/DDBJ databases">
        <title>Deep-cultivation of Planctomycetes and their phenomic and genomic characterization uncovers novel biology.</title>
        <authorList>
            <person name="Wiegand S."/>
            <person name="Jogler M."/>
            <person name="Boedeker C."/>
            <person name="Pinto D."/>
            <person name="Vollmers J."/>
            <person name="Rivas-Marin E."/>
            <person name="Kohn T."/>
            <person name="Peeters S.H."/>
            <person name="Heuer A."/>
            <person name="Rast P."/>
            <person name="Oberbeckmann S."/>
            <person name="Bunk B."/>
            <person name="Jeske O."/>
            <person name="Meyerdierks A."/>
            <person name="Storesund J.E."/>
            <person name="Kallscheuer N."/>
            <person name="Luecker S."/>
            <person name="Lage O.M."/>
            <person name="Pohl T."/>
            <person name="Merkel B.J."/>
            <person name="Hornburger P."/>
            <person name="Mueller R.-W."/>
            <person name="Bruemmer F."/>
            <person name="Labrenz M."/>
            <person name="Spormann A.M."/>
            <person name="Op den Camp H."/>
            <person name="Overmann J."/>
            <person name="Amann R."/>
            <person name="Jetten M.S.M."/>
            <person name="Mascher T."/>
            <person name="Medema M.H."/>
            <person name="Devos D.P."/>
            <person name="Kaster A.-K."/>
            <person name="Ovreas L."/>
            <person name="Rohde M."/>
            <person name="Galperin M.Y."/>
            <person name="Jogler C."/>
        </authorList>
    </citation>
    <scope>NUCLEOTIDE SEQUENCE [LARGE SCALE GENOMIC DNA]</scope>
    <source>
        <strain evidence="3 4">Pan189</strain>
    </source>
</reference>
<organism evidence="3 4">
    <name type="scientific">Stratiformator vulcanicus</name>
    <dbReference type="NCBI Taxonomy" id="2527980"/>
    <lineage>
        <taxon>Bacteria</taxon>
        <taxon>Pseudomonadati</taxon>
        <taxon>Planctomycetota</taxon>
        <taxon>Planctomycetia</taxon>
        <taxon>Planctomycetales</taxon>
        <taxon>Planctomycetaceae</taxon>
        <taxon>Stratiformator</taxon>
    </lineage>
</organism>
<dbReference type="AlphaFoldDB" id="A0A517R6Z6"/>
<dbReference type="EMBL" id="CP036268">
    <property type="protein sequence ID" value="QDT39650.1"/>
    <property type="molecule type" value="Genomic_DNA"/>
</dbReference>
<keyword evidence="2 3" id="KW-0456">Lyase</keyword>
<evidence type="ECO:0000313" key="4">
    <source>
        <dbReference type="Proteomes" id="UP000317318"/>
    </source>
</evidence>
<dbReference type="CDD" id="cd03416">
    <property type="entry name" value="CbiX_SirB_N"/>
    <property type="match status" value="1"/>
</dbReference>
<protein>
    <submittedName>
        <fullName evidence="3">Sirohydrochlorin cobaltochelatase</fullName>
        <ecNumber evidence="3">4.99.1.3</ecNumber>
    </submittedName>
</protein>
<name>A0A517R6Z6_9PLAN</name>
<keyword evidence="1" id="KW-0479">Metal-binding</keyword>
<dbReference type="KEGG" id="svp:Pan189_40590"/>
<dbReference type="Gene3D" id="3.40.50.1400">
    <property type="match status" value="1"/>
</dbReference>
<dbReference type="EC" id="4.99.1.3" evidence="3"/>
<dbReference type="InterPro" id="IPR002762">
    <property type="entry name" value="CbiX-like"/>
</dbReference>
<dbReference type="Pfam" id="PF01903">
    <property type="entry name" value="CbiX"/>
    <property type="match status" value="1"/>
</dbReference>
<evidence type="ECO:0000256" key="1">
    <source>
        <dbReference type="ARBA" id="ARBA00022723"/>
    </source>
</evidence>
<evidence type="ECO:0000313" key="3">
    <source>
        <dbReference type="EMBL" id="QDT39650.1"/>
    </source>
</evidence>
<keyword evidence="4" id="KW-1185">Reference proteome</keyword>
<dbReference type="PANTHER" id="PTHR33542:SF3">
    <property type="entry name" value="SIROHYDROCHLORIN FERROCHELATASE, CHLOROPLASTIC"/>
    <property type="match status" value="1"/>
</dbReference>
<dbReference type="GO" id="GO:0046872">
    <property type="term" value="F:metal ion binding"/>
    <property type="evidence" value="ECO:0007669"/>
    <property type="project" value="UniProtKB-KW"/>
</dbReference>
<dbReference type="InterPro" id="IPR050963">
    <property type="entry name" value="Sirohydro_Cobaltochel/CbiX"/>
</dbReference>